<dbReference type="GO" id="GO:0051301">
    <property type="term" value="P:cell division"/>
    <property type="evidence" value="ECO:0007669"/>
    <property type="project" value="TreeGrafter"/>
</dbReference>
<dbReference type="STRING" id="1684307.A0A316U440"/>
<feature type="compositionally biased region" description="Gly residues" evidence="1">
    <location>
        <begin position="561"/>
        <end position="577"/>
    </location>
</feature>
<feature type="region of interest" description="Disordered" evidence="1">
    <location>
        <begin position="184"/>
        <end position="249"/>
    </location>
</feature>
<dbReference type="GeneID" id="37016747"/>
<dbReference type="PANTHER" id="PTHR21068">
    <property type="entry name" value="SPARTIN"/>
    <property type="match status" value="1"/>
</dbReference>
<dbReference type="GO" id="GO:0005886">
    <property type="term" value="C:plasma membrane"/>
    <property type="evidence" value="ECO:0007669"/>
    <property type="project" value="TreeGrafter"/>
</dbReference>
<dbReference type="Pfam" id="PF06911">
    <property type="entry name" value="Senescence"/>
    <property type="match status" value="1"/>
</dbReference>
<dbReference type="RefSeq" id="XP_025347209.1">
    <property type="nucleotide sequence ID" value="XM_025495013.1"/>
</dbReference>
<dbReference type="EMBL" id="KZ819329">
    <property type="protein sequence ID" value="PWN20049.1"/>
    <property type="molecule type" value="Genomic_DNA"/>
</dbReference>
<gene>
    <name evidence="3" type="ORF">BCV69DRAFT_313249</name>
</gene>
<keyword evidence="4" id="KW-1185">Reference proteome</keyword>
<dbReference type="InterPro" id="IPR045036">
    <property type="entry name" value="Spartin-like"/>
</dbReference>
<evidence type="ECO:0000256" key="1">
    <source>
        <dbReference type="SAM" id="MobiDB-lite"/>
    </source>
</evidence>
<dbReference type="PANTHER" id="PTHR21068:SF43">
    <property type="entry name" value="SPARTIN"/>
    <property type="match status" value="1"/>
</dbReference>
<dbReference type="AlphaFoldDB" id="A0A316U440"/>
<proteinExistence type="predicted"/>
<feature type="compositionally biased region" description="Gly residues" evidence="1">
    <location>
        <begin position="329"/>
        <end position="339"/>
    </location>
</feature>
<dbReference type="OrthoDB" id="20821at2759"/>
<dbReference type="Proteomes" id="UP000245942">
    <property type="component" value="Unassembled WGS sequence"/>
</dbReference>
<feature type="domain" description="Senescence" evidence="2">
    <location>
        <begin position="256"/>
        <end position="493"/>
    </location>
</feature>
<sequence>MPTSRLDPSAKNAPCSPLHLLATHSPTHTMAASTSQPQAVTLLLLDRVLAAQEYEGQTVPLAVGTCAVDLVSLSSTVEDAYLLLKIDADAQGKEKARDGFEMILSTEQIVELQPGGQGGSKYKIQSSEVQGATISLTLPPGNKDEEAFQEIIEQYCGLLRAGSNDRGRVELVDEMGNVIGSLDRSIQPSRSSEKLQGGAGAGSDLLLIHDDDDDASSFYSSSENYPSTTSAGPTTSTTSNTTGAPPVTQASAQEKDWLINGAQYVSKGLIGVTGWLGGTVEKGANRYTAGKSGNAPQSGSASPAGQQYLDEKSSTGYNAEALSTDYPAGGPGVAGGAGSGTSTPSGARSSKTNVPIHPSIAKGLSALSSGSGRAVSLSGSARKMILDTSDSAGRRIGGVRSSTNKDGTPRQPGTMRTQLQRGATAANIVLEGFDTAVGGLLNSVGASSGKVVGHTFGAQAESASGHIGQVGKNCFLVYKDVSGVRRKVLLKLAGGTLKGRTVDGQEIEISASPEQGVQGGDAIKTDYAPPGSTSGAGGNTASYGTQSQSDSTTSGLSRGQGSLGGAGLGSGVGGGTANAGMGVSGKVPAPALTGASTTAGPPGYNEKR</sequence>
<feature type="compositionally biased region" description="Polar residues" evidence="1">
    <location>
        <begin position="294"/>
        <end position="305"/>
    </location>
</feature>
<feature type="compositionally biased region" description="Low complexity" evidence="1">
    <location>
        <begin position="527"/>
        <end position="560"/>
    </location>
</feature>
<reference evidence="3 4" key="1">
    <citation type="journal article" date="2018" name="Mol. Biol. Evol.">
        <title>Broad Genomic Sampling Reveals a Smut Pathogenic Ancestry of the Fungal Clade Ustilaginomycotina.</title>
        <authorList>
            <person name="Kijpornyongpan T."/>
            <person name="Mondo S.J."/>
            <person name="Barry K."/>
            <person name="Sandor L."/>
            <person name="Lee J."/>
            <person name="Lipzen A."/>
            <person name="Pangilinan J."/>
            <person name="LaButti K."/>
            <person name="Hainaut M."/>
            <person name="Henrissat B."/>
            <person name="Grigoriev I.V."/>
            <person name="Spatafora J.W."/>
            <person name="Aime M.C."/>
        </authorList>
    </citation>
    <scope>NUCLEOTIDE SEQUENCE [LARGE SCALE GENOMIC DNA]</scope>
    <source>
        <strain evidence="3 4">MCA 4718</strain>
    </source>
</reference>
<name>A0A316U440_9BASI</name>
<feature type="region of interest" description="Disordered" evidence="1">
    <location>
        <begin position="506"/>
        <end position="608"/>
    </location>
</feature>
<feature type="compositionally biased region" description="Low complexity" evidence="1">
    <location>
        <begin position="216"/>
        <end position="246"/>
    </location>
</feature>
<evidence type="ECO:0000313" key="4">
    <source>
        <dbReference type="Proteomes" id="UP000245942"/>
    </source>
</evidence>
<evidence type="ECO:0000259" key="2">
    <source>
        <dbReference type="Pfam" id="PF06911"/>
    </source>
</evidence>
<dbReference type="InterPro" id="IPR009686">
    <property type="entry name" value="Senescence/spartin_C"/>
</dbReference>
<protein>
    <recommendedName>
        <fullName evidence="2">Senescence domain-containing protein</fullName>
    </recommendedName>
</protein>
<evidence type="ECO:0000313" key="3">
    <source>
        <dbReference type="EMBL" id="PWN20049.1"/>
    </source>
</evidence>
<accession>A0A316U440</accession>
<organism evidence="3 4">
    <name type="scientific">Pseudomicrostroma glucosiphilum</name>
    <dbReference type="NCBI Taxonomy" id="1684307"/>
    <lineage>
        <taxon>Eukaryota</taxon>
        <taxon>Fungi</taxon>
        <taxon>Dikarya</taxon>
        <taxon>Basidiomycota</taxon>
        <taxon>Ustilaginomycotina</taxon>
        <taxon>Exobasidiomycetes</taxon>
        <taxon>Microstromatales</taxon>
        <taxon>Microstromatales incertae sedis</taxon>
        <taxon>Pseudomicrostroma</taxon>
    </lineage>
</organism>
<feature type="region of interest" description="Disordered" evidence="1">
    <location>
        <begin position="389"/>
        <end position="417"/>
    </location>
</feature>
<feature type="region of interest" description="Disordered" evidence="1">
    <location>
        <begin position="287"/>
        <end position="356"/>
    </location>
</feature>